<dbReference type="InterPro" id="IPR000873">
    <property type="entry name" value="AMP-dep_synth/lig_dom"/>
</dbReference>
<dbReference type="OrthoDB" id="9757559at2"/>
<dbReference type="PROSITE" id="PS50075">
    <property type="entry name" value="CARRIER"/>
    <property type="match status" value="1"/>
</dbReference>
<dbReference type="PANTHER" id="PTHR45527">
    <property type="entry name" value="NONRIBOSOMAL PEPTIDE SYNTHETASE"/>
    <property type="match status" value="1"/>
</dbReference>
<dbReference type="EMBL" id="CP007029">
    <property type="protein sequence ID" value="AHF00101.1"/>
    <property type="molecule type" value="Genomic_DNA"/>
</dbReference>
<dbReference type="Pfam" id="PF13193">
    <property type="entry name" value="AMP-binding_C"/>
    <property type="match status" value="1"/>
</dbReference>
<proteinExistence type="predicted"/>
<keyword evidence="2" id="KW-0597">Phosphoprotein</keyword>
<dbReference type="InterPro" id="IPR006162">
    <property type="entry name" value="Ppantetheine_attach_site"/>
</dbReference>
<accession>W0DT92</accession>
<dbReference type="STRING" id="713585.THITH_09510"/>
<dbReference type="GO" id="GO:0031177">
    <property type="term" value="F:phosphopantetheine binding"/>
    <property type="evidence" value="ECO:0007669"/>
    <property type="project" value="InterPro"/>
</dbReference>
<dbReference type="InterPro" id="IPR025110">
    <property type="entry name" value="AMP-bd_C"/>
</dbReference>
<dbReference type="Gene3D" id="3.30.300.30">
    <property type="match status" value="1"/>
</dbReference>
<feature type="domain" description="Carrier" evidence="3">
    <location>
        <begin position="529"/>
        <end position="604"/>
    </location>
</feature>
<dbReference type="PROSITE" id="PS00455">
    <property type="entry name" value="AMP_BINDING"/>
    <property type="match status" value="1"/>
</dbReference>
<dbReference type="Gene3D" id="3.40.50.1820">
    <property type="entry name" value="alpha/beta hydrolase"/>
    <property type="match status" value="1"/>
</dbReference>
<gene>
    <name evidence="4" type="ORF">THITH_09510</name>
</gene>
<dbReference type="Proteomes" id="UP000005289">
    <property type="component" value="Chromosome"/>
</dbReference>
<dbReference type="InterPro" id="IPR045851">
    <property type="entry name" value="AMP-bd_C_sf"/>
</dbReference>
<evidence type="ECO:0000313" key="4">
    <source>
        <dbReference type="EMBL" id="AHF00101.1"/>
    </source>
</evidence>
<dbReference type="Pfam" id="PF00550">
    <property type="entry name" value="PP-binding"/>
    <property type="match status" value="1"/>
</dbReference>
<dbReference type="GO" id="GO:0043041">
    <property type="term" value="P:amino acid activation for nonribosomal peptide biosynthetic process"/>
    <property type="evidence" value="ECO:0007669"/>
    <property type="project" value="TreeGrafter"/>
</dbReference>
<organism evidence="4 5">
    <name type="scientific">Thioalkalivibrio paradoxus ARh 1</name>
    <dbReference type="NCBI Taxonomy" id="713585"/>
    <lineage>
        <taxon>Bacteria</taxon>
        <taxon>Pseudomonadati</taxon>
        <taxon>Pseudomonadota</taxon>
        <taxon>Gammaproteobacteria</taxon>
        <taxon>Chromatiales</taxon>
        <taxon>Ectothiorhodospiraceae</taxon>
        <taxon>Thioalkalivibrio</taxon>
    </lineage>
</organism>
<dbReference type="SMART" id="SM00823">
    <property type="entry name" value="PKS_PP"/>
    <property type="match status" value="1"/>
</dbReference>
<keyword evidence="1" id="KW-0596">Phosphopantetheine</keyword>
<evidence type="ECO:0000256" key="1">
    <source>
        <dbReference type="ARBA" id="ARBA00022450"/>
    </source>
</evidence>
<name>W0DT92_9GAMM</name>
<dbReference type="InterPro" id="IPR042099">
    <property type="entry name" value="ANL_N_sf"/>
</dbReference>
<reference evidence="4 5" key="1">
    <citation type="submission" date="2013-12" db="EMBL/GenBank/DDBJ databases">
        <authorList>
            <consortium name="DOE Joint Genome Institute"/>
            <person name="Muyzer G."/>
            <person name="Huntemann M."/>
            <person name="Han J."/>
            <person name="Chen A."/>
            <person name="Kyrpides N."/>
            <person name="Mavromatis K."/>
            <person name="Markowitz V."/>
            <person name="Palaniappan K."/>
            <person name="Ivanova N."/>
            <person name="Schaumberg A."/>
            <person name="Pati A."/>
            <person name="Liolios K."/>
            <person name="Nordberg H.P."/>
            <person name="Cantor M.N."/>
            <person name="Hua S.X."/>
            <person name="Woyke T."/>
        </authorList>
    </citation>
    <scope>NUCLEOTIDE SEQUENCE [LARGE SCALE GENOMIC DNA]</scope>
    <source>
        <strain evidence="4 5">ARh 1</strain>
    </source>
</reference>
<dbReference type="InterPro" id="IPR029058">
    <property type="entry name" value="AB_hydrolase_fold"/>
</dbReference>
<dbReference type="PANTHER" id="PTHR45527:SF1">
    <property type="entry name" value="FATTY ACID SYNTHASE"/>
    <property type="match status" value="1"/>
</dbReference>
<dbReference type="InterPro" id="IPR036736">
    <property type="entry name" value="ACP-like_sf"/>
</dbReference>
<dbReference type="InterPro" id="IPR009081">
    <property type="entry name" value="PP-bd_ACP"/>
</dbReference>
<dbReference type="AlphaFoldDB" id="W0DT92"/>
<dbReference type="SUPFAM" id="SSF47336">
    <property type="entry name" value="ACP-like"/>
    <property type="match status" value="1"/>
</dbReference>
<keyword evidence="5" id="KW-1185">Reference proteome</keyword>
<dbReference type="GO" id="GO:0044550">
    <property type="term" value="P:secondary metabolite biosynthetic process"/>
    <property type="evidence" value="ECO:0007669"/>
    <property type="project" value="TreeGrafter"/>
</dbReference>
<dbReference type="Pfam" id="PF00501">
    <property type="entry name" value="AMP-binding"/>
    <property type="match status" value="1"/>
</dbReference>
<evidence type="ECO:0000256" key="2">
    <source>
        <dbReference type="ARBA" id="ARBA00022553"/>
    </source>
</evidence>
<dbReference type="KEGG" id="tti:THITH_09510"/>
<dbReference type="HOGENOM" id="CLU_000022_2_12_6"/>
<dbReference type="InterPro" id="IPR020806">
    <property type="entry name" value="PKS_PP-bd"/>
</dbReference>
<evidence type="ECO:0000259" key="3">
    <source>
        <dbReference type="PROSITE" id="PS50075"/>
    </source>
</evidence>
<dbReference type="InterPro" id="IPR020845">
    <property type="entry name" value="AMP-binding_CS"/>
</dbReference>
<evidence type="ECO:0000313" key="5">
    <source>
        <dbReference type="Proteomes" id="UP000005289"/>
    </source>
</evidence>
<dbReference type="GO" id="GO:0005737">
    <property type="term" value="C:cytoplasm"/>
    <property type="evidence" value="ECO:0007669"/>
    <property type="project" value="TreeGrafter"/>
</dbReference>
<dbReference type="SUPFAM" id="SSF56801">
    <property type="entry name" value="Acetyl-CoA synthetase-like"/>
    <property type="match status" value="1"/>
</dbReference>
<dbReference type="PROSITE" id="PS00012">
    <property type="entry name" value="PHOSPHOPANTETHEINE"/>
    <property type="match status" value="1"/>
</dbReference>
<sequence>MADTMTAARRMLPPLDPQRSIPARIAEIAAYMPHALAVTSAGSAWTFARLQAESVRIARALLRQPVGTRQPVALMFGQDVQLIGAILGTLYAGRCFAVLDPGFPTERNFEILDNLGSDLLIADRAHAADAAAVTGPACRVIIDETLPEFPKTSLPGLDASPDSPLGVFHTTGTTGAPKGLLWRQSLSLRRALTDRDDTPIDCGDRLALLTSLCFPAAISDTFNALLNGASLHLYDMRHSGPTWLAEWLQHEQISCLRSPVALFRSLAGSLAPGARLAGLRALGLSGDALNPSDVSTARGLLPDDCRIIHRYSMSEAGMVARNILFSDTPIDADADAVPAGVVAPGKTVRLLDADGRAVPGGAAGEVAIGADGLVAGYWLNGRLVPLPTVPDPERPGGRLYRSGDIGRFLGDGRLQLVGRADHRVKIRGYRVEVQAIEAALRALGQVHDAAVAVHPDASGERSLTAFVVPVRGATAADIRHELRKKLPGYMVPSTFVTRSSLPLAANGKVDRGALGPEACMQTSQPARLLAPSSTADRIGRIFAELLGRDDFGPDDDFFALGGHSLLAARVLARVEAECNRRLPLSAFYAAPTATGLAAVLESGEATNPSPSEALDQVRQRALHDLGWL</sequence>
<protein>
    <recommendedName>
        <fullName evidence="3">Carrier domain-containing protein</fullName>
    </recommendedName>
</protein>
<dbReference type="Gene3D" id="3.40.50.12780">
    <property type="entry name" value="N-terminal domain of ligase-like"/>
    <property type="match status" value="1"/>
</dbReference>